<feature type="compositionally biased region" description="Polar residues" evidence="1">
    <location>
        <begin position="190"/>
        <end position="204"/>
    </location>
</feature>
<feature type="compositionally biased region" description="Basic and acidic residues" evidence="1">
    <location>
        <begin position="243"/>
        <end position="254"/>
    </location>
</feature>
<gene>
    <name evidence="2" type="ORF">GUJ93_ZPchr0003g16759</name>
</gene>
<accession>A0A8J5RYC4</accession>
<dbReference type="AlphaFoldDB" id="A0A8J5RYC4"/>
<feature type="region of interest" description="Disordered" evidence="1">
    <location>
        <begin position="185"/>
        <end position="287"/>
    </location>
</feature>
<dbReference type="EMBL" id="JAAALK010000286">
    <property type="protein sequence ID" value="KAG8062741.1"/>
    <property type="molecule type" value="Genomic_DNA"/>
</dbReference>
<organism evidence="2 3">
    <name type="scientific">Zizania palustris</name>
    <name type="common">Northern wild rice</name>
    <dbReference type="NCBI Taxonomy" id="103762"/>
    <lineage>
        <taxon>Eukaryota</taxon>
        <taxon>Viridiplantae</taxon>
        <taxon>Streptophyta</taxon>
        <taxon>Embryophyta</taxon>
        <taxon>Tracheophyta</taxon>
        <taxon>Spermatophyta</taxon>
        <taxon>Magnoliopsida</taxon>
        <taxon>Liliopsida</taxon>
        <taxon>Poales</taxon>
        <taxon>Poaceae</taxon>
        <taxon>BOP clade</taxon>
        <taxon>Oryzoideae</taxon>
        <taxon>Oryzeae</taxon>
        <taxon>Zizaniinae</taxon>
        <taxon>Zizania</taxon>
    </lineage>
</organism>
<evidence type="ECO:0000313" key="3">
    <source>
        <dbReference type="Proteomes" id="UP000729402"/>
    </source>
</evidence>
<dbReference type="Proteomes" id="UP000729402">
    <property type="component" value="Unassembled WGS sequence"/>
</dbReference>
<evidence type="ECO:0008006" key="4">
    <source>
        <dbReference type="Google" id="ProtNLM"/>
    </source>
</evidence>
<dbReference type="OrthoDB" id="1367865at2759"/>
<reference evidence="2" key="2">
    <citation type="submission" date="2021-02" db="EMBL/GenBank/DDBJ databases">
        <authorList>
            <person name="Kimball J.A."/>
            <person name="Haas M.W."/>
            <person name="Macchietto M."/>
            <person name="Kono T."/>
            <person name="Duquette J."/>
            <person name="Shao M."/>
        </authorList>
    </citation>
    <scope>NUCLEOTIDE SEQUENCE</scope>
    <source>
        <tissue evidence="2">Fresh leaf tissue</tissue>
    </source>
</reference>
<evidence type="ECO:0000256" key="1">
    <source>
        <dbReference type="SAM" id="MobiDB-lite"/>
    </source>
</evidence>
<evidence type="ECO:0000313" key="2">
    <source>
        <dbReference type="EMBL" id="KAG8062741.1"/>
    </source>
</evidence>
<feature type="compositionally biased region" description="Polar residues" evidence="1">
    <location>
        <begin position="214"/>
        <end position="226"/>
    </location>
</feature>
<keyword evidence="3" id="KW-1185">Reference proteome</keyword>
<feature type="compositionally biased region" description="Basic residues" evidence="1">
    <location>
        <begin position="255"/>
        <end position="269"/>
    </location>
</feature>
<proteinExistence type="predicted"/>
<name>A0A8J5RYC4_ZIZPA</name>
<sequence length="287" mass="32103">MAIPNPGDLTANLLNAAVQHYLLESGLSCYFTRLSGLSPNSHEDDKLIVRCTNHAQSIAKKRRQNEVGGDENFHLFSALDILTKDVGELIKEITCLAKAHCVETAKERKNDSVKTANKQKSDSAEATIPQRRQPGKKYSVRIIEVSDTGSDETIAAHRRKTMQKANNLDNNSDGTFAAHRRKTVLKEKNSIQLTKEANTSSDKTTTAHRRQPVQKANNNSAQTAEVQKSDSDEITVGHRRQSVHKEKRQDETAAVHKRQPVHKEKRHGGSRSNKYIWSGVDELEKHS</sequence>
<reference evidence="2" key="1">
    <citation type="journal article" date="2021" name="bioRxiv">
        <title>Whole Genome Assembly and Annotation of Northern Wild Rice, Zizania palustris L., Supports a Whole Genome Duplication in the Zizania Genus.</title>
        <authorList>
            <person name="Haas M."/>
            <person name="Kono T."/>
            <person name="Macchietto M."/>
            <person name="Millas R."/>
            <person name="McGilp L."/>
            <person name="Shao M."/>
            <person name="Duquette J."/>
            <person name="Hirsch C.N."/>
            <person name="Kimball J."/>
        </authorList>
    </citation>
    <scope>NUCLEOTIDE SEQUENCE</scope>
    <source>
        <tissue evidence="2">Fresh leaf tissue</tissue>
    </source>
</reference>
<feature type="region of interest" description="Disordered" evidence="1">
    <location>
        <begin position="106"/>
        <end position="138"/>
    </location>
</feature>
<comment type="caution">
    <text evidence="2">The sequence shown here is derived from an EMBL/GenBank/DDBJ whole genome shotgun (WGS) entry which is preliminary data.</text>
</comment>
<protein>
    <recommendedName>
        <fullName evidence="4">LisH domain-containing protein</fullName>
    </recommendedName>
</protein>